<comment type="caution">
    <text evidence="1">The sequence shown here is derived from an EMBL/GenBank/DDBJ whole genome shotgun (WGS) entry which is preliminary data.</text>
</comment>
<name>A0A511N8V7_DEIC1</name>
<dbReference type="Proteomes" id="UP000321306">
    <property type="component" value="Unassembled WGS sequence"/>
</dbReference>
<reference evidence="1 2" key="1">
    <citation type="submission" date="2019-07" db="EMBL/GenBank/DDBJ databases">
        <title>Whole genome shotgun sequence of Deinococcus cellulosilyticus NBRC 106333.</title>
        <authorList>
            <person name="Hosoyama A."/>
            <person name="Uohara A."/>
            <person name="Ohji S."/>
            <person name="Ichikawa N."/>
        </authorList>
    </citation>
    <scope>NUCLEOTIDE SEQUENCE [LARGE SCALE GENOMIC DNA]</scope>
    <source>
        <strain evidence="1 2">NBRC 106333</strain>
    </source>
</reference>
<dbReference type="EMBL" id="BJXB01000030">
    <property type="protein sequence ID" value="GEM49242.1"/>
    <property type="molecule type" value="Genomic_DNA"/>
</dbReference>
<dbReference type="OrthoDB" id="9887847at2"/>
<dbReference type="RefSeq" id="WP_146889412.1">
    <property type="nucleotide sequence ID" value="NZ_BJXB01000030.1"/>
</dbReference>
<organism evidence="1 2">
    <name type="scientific">Deinococcus cellulosilyticus (strain DSM 18568 / NBRC 106333 / KACC 11606 / 5516J-15)</name>
    <dbReference type="NCBI Taxonomy" id="1223518"/>
    <lineage>
        <taxon>Bacteria</taxon>
        <taxon>Thermotogati</taxon>
        <taxon>Deinococcota</taxon>
        <taxon>Deinococci</taxon>
        <taxon>Deinococcales</taxon>
        <taxon>Deinococcaceae</taxon>
        <taxon>Deinococcus</taxon>
    </lineage>
</organism>
<accession>A0A511N8V7</accession>
<protein>
    <submittedName>
        <fullName evidence="1">Uncharacterized protein</fullName>
    </submittedName>
</protein>
<gene>
    <name evidence="1" type="ORF">DC3_48770</name>
</gene>
<keyword evidence="2" id="KW-1185">Reference proteome</keyword>
<sequence>MLAWVSQYTRIEDIEVWIESDTFEARTCTRTLRKQGCQVSTERPPLPLQSAFDTPPVQAEVIARMGLAKTLKA</sequence>
<evidence type="ECO:0000313" key="1">
    <source>
        <dbReference type="EMBL" id="GEM49242.1"/>
    </source>
</evidence>
<evidence type="ECO:0000313" key="2">
    <source>
        <dbReference type="Proteomes" id="UP000321306"/>
    </source>
</evidence>
<proteinExistence type="predicted"/>
<dbReference type="AlphaFoldDB" id="A0A511N8V7"/>